<dbReference type="RefSeq" id="WP_113031948.1">
    <property type="nucleotide sequence ID" value="NZ_QMFB01000009.1"/>
</dbReference>
<evidence type="ECO:0000313" key="2">
    <source>
        <dbReference type="Proteomes" id="UP000250369"/>
    </source>
</evidence>
<dbReference type="Proteomes" id="UP000250369">
    <property type="component" value="Unassembled WGS sequence"/>
</dbReference>
<dbReference type="OrthoDB" id="2584505at2"/>
<sequence length="265" mass="31161">MKHLYKIDSSEFNSQYGEPINRDSIKQEMLSVKNNKIVTKTIADSGFEITETLFERQDMETIILSNIEIQFALYQFYVLYSGLENEEDRSTGKLCGEIWYPNAENKLSDTTLFHLLSIFDSLHVVYKKDKTHVQTTLSSLDTKTSIYHTYKRLYKESRLNPIIMSFMDEWKGHRLEVAGNAVYQYRPCEDDIEPIVLDAEEMIFIDFIKQQLTLSNYFMFYCIGWNEDDVARSLILKKLVKPFNKLFFLSTPDRFLSQLLVISNH</sequence>
<accession>A0A329MK79</accession>
<reference evidence="1 2" key="1">
    <citation type="journal article" date="2009" name="Int. J. Syst. Evol. Microbiol.">
        <title>Paenibacillus contaminans sp. nov., isolated from a contaminated laboratory plate.</title>
        <authorList>
            <person name="Chou J.H."/>
            <person name="Lee J.H."/>
            <person name="Lin M.C."/>
            <person name="Chang P.S."/>
            <person name="Arun A.B."/>
            <person name="Young C.C."/>
            <person name="Chen W.M."/>
        </authorList>
    </citation>
    <scope>NUCLEOTIDE SEQUENCE [LARGE SCALE GENOMIC DNA]</scope>
    <source>
        <strain evidence="1 2">CKOBP-6</strain>
    </source>
</reference>
<protein>
    <submittedName>
        <fullName evidence="1">Uncharacterized protein</fullName>
    </submittedName>
</protein>
<name>A0A329MK79_9BACL</name>
<dbReference type="EMBL" id="QMFB01000009">
    <property type="protein sequence ID" value="RAV20052.1"/>
    <property type="molecule type" value="Genomic_DNA"/>
</dbReference>
<comment type="caution">
    <text evidence="1">The sequence shown here is derived from an EMBL/GenBank/DDBJ whole genome shotgun (WGS) entry which is preliminary data.</text>
</comment>
<organism evidence="1 2">
    <name type="scientific">Paenibacillus contaminans</name>
    <dbReference type="NCBI Taxonomy" id="450362"/>
    <lineage>
        <taxon>Bacteria</taxon>
        <taxon>Bacillati</taxon>
        <taxon>Bacillota</taxon>
        <taxon>Bacilli</taxon>
        <taxon>Bacillales</taxon>
        <taxon>Paenibacillaceae</taxon>
        <taxon>Paenibacillus</taxon>
    </lineage>
</organism>
<dbReference type="AlphaFoldDB" id="A0A329MK79"/>
<evidence type="ECO:0000313" key="1">
    <source>
        <dbReference type="EMBL" id="RAV20052.1"/>
    </source>
</evidence>
<keyword evidence="2" id="KW-1185">Reference proteome</keyword>
<gene>
    <name evidence="1" type="ORF">DQG23_16390</name>
</gene>
<proteinExistence type="predicted"/>